<dbReference type="InterPro" id="IPR036412">
    <property type="entry name" value="HAD-like_sf"/>
</dbReference>
<dbReference type="InterPro" id="IPR006356">
    <property type="entry name" value="HAD-SF_hydro_IIA_hyp3"/>
</dbReference>
<protein>
    <submittedName>
        <fullName evidence="1">UMP phosphatase</fullName>
    </submittedName>
</protein>
<dbReference type="STRING" id="1122214.Mame_03870"/>
<evidence type="ECO:0000313" key="2">
    <source>
        <dbReference type="Proteomes" id="UP000191135"/>
    </source>
</evidence>
<organism evidence="1 2">
    <name type="scientific">Martelella mediterranea DSM 17316</name>
    <dbReference type="NCBI Taxonomy" id="1122214"/>
    <lineage>
        <taxon>Bacteria</taxon>
        <taxon>Pseudomonadati</taxon>
        <taxon>Pseudomonadota</taxon>
        <taxon>Alphaproteobacteria</taxon>
        <taxon>Hyphomicrobiales</taxon>
        <taxon>Aurantimonadaceae</taxon>
        <taxon>Martelella</taxon>
    </lineage>
</organism>
<dbReference type="EMBL" id="CP020330">
    <property type="protein sequence ID" value="AQZ53171.1"/>
    <property type="molecule type" value="Genomic_DNA"/>
</dbReference>
<dbReference type="Proteomes" id="UP000191135">
    <property type="component" value="Chromosome"/>
</dbReference>
<dbReference type="CDD" id="cd07525">
    <property type="entry name" value="HAD_like"/>
    <property type="match status" value="1"/>
</dbReference>
<reference evidence="1 2" key="1">
    <citation type="submission" date="2017-03" db="EMBL/GenBank/DDBJ databases">
        <title>Foreign affairs: Plasmid Transfer between Roseobacters and Rhizobia.</title>
        <authorList>
            <person name="Bartling P."/>
            <person name="Bunk B."/>
            <person name="Overmann J."/>
            <person name="Brinkmann H."/>
            <person name="Petersen J."/>
        </authorList>
    </citation>
    <scope>NUCLEOTIDE SEQUENCE [LARGE SCALE GENOMIC DNA]</scope>
    <source>
        <strain evidence="1 2">MACL11</strain>
    </source>
</reference>
<dbReference type="SUPFAM" id="SSF56784">
    <property type="entry name" value="HAD-like"/>
    <property type="match status" value="1"/>
</dbReference>
<dbReference type="eggNOG" id="COG0647">
    <property type="taxonomic scope" value="Bacteria"/>
</dbReference>
<dbReference type="RefSeq" id="WP_018065503.1">
    <property type="nucleotide sequence ID" value="NZ_AQWH01000013.1"/>
</dbReference>
<dbReference type="PANTHER" id="PTHR19288">
    <property type="entry name" value="4-NITROPHENYLPHOSPHATASE-RELATED"/>
    <property type="match status" value="1"/>
</dbReference>
<dbReference type="NCBIfam" id="TIGR01459">
    <property type="entry name" value="HAD-SF-IIA-hyp4"/>
    <property type="match status" value="1"/>
</dbReference>
<dbReference type="InterPro" id="IPR006357">
    <property type="entry name" value="HAD-SF_hydro_IIA"/>
</dbReference>
<dbReference type="AlphaFoldDB" id="A0A1U9Z666"/>
<dbReference type="KEGG" id="mmed:Mame_03870"/>
<name>A0A1U9Z666_9HYPH</name>
<dbReference type="NCBIfam" id="TIGR01460">
    <property type="entry name" value="HAD-SF-IIA"/>
    <property type="match status" value="1"/>
</dbReference>
<dbReference type="PANTHER" id="PTHR19288:SF90">
    <property type="entry name" value="OS08G0542600 PROTEIN"/>
    <property type="match status" value="1"/>
</dbReference>
<sequence>MPKPIDALRALHADYDVMLCDVWGVLHNGVASFDTPKVALSEARRAGKTVILLTNSPRLGPSVKEQLAALGVTDESFDAIVTSGDVTRTLVAEGPRKLYYLGPERDADLYGDTGVENVNEADAEGILCSGFKDDETETPEDYRDLLTRFAARDLPLICANPDLVVSRGNRLVPCAGALAALYSELGGKTRIAGKPHKPIYDAALAKATELRGDVDPARVLAIGDGMPTDVRGAIDYGLDLLFVAEGIHEADYAVNGKVDEASLDRFLTQHGAHPKYWMTKLA</sequence>
<proteinExistence type="predicted"/>
<keyword evidence="2" id="KW-1185">Reference proteome</keyword>
<dbReference type="GO" id="GO:0005737">
    <property type="term" value="C:cytoplasm"/>
    <property type="evidence" value="ECO:0007669"/>
    <property type="project" value="TreeGrafter"/>
</dbReference>
<dbReference type="Gene3D" id="3.40.50.1000">
    <property type="entry name" value="HAD superfamily/HAD-like"/>
    <property type="match status" value="2"/>
</dbReference>
<dbReference type="Pfam" id="PF13344">
    <property type="entry name" value="Hydrolase_6"/>
    <property type="match status" value="1"/>
</dbReference>
<dbReference type="InterPro" id="IPR023214">
    <property type="entry name" value="HAD_sf"/>
</dbReference>
<accession>A0A1U9Z666</accession>
<dbReference type="GO" id="GO:0016791">
    <property type="term" value="F:phosphatase activity"/>
    <property type="evidence" value="ECO:0007669"/>
    <property type="project" value="TreeGrafter"/>
</dbReference>
<dbReference type="Pfam" id="PF13242">
    <property type="entry name" value="Hydrolase_like"/>
    <property type="match status" value="1"/>
</dbReference>
<dbReference type="OrthoDB" id="9791073at2"/>
<gene>
    <name evidence="1" type="ORF">Mame_03870</name>
</gene>
<evidence type="ECO:0000313" key="1">
    <source>
        <dbReference type="EMBL" id="AQZ53171.1"/>
    </source>
</evidence>